<protein>
    <recommendedName>
        <fullName evidence="3">Carbohydrate binding protein</fullName>
    </recommendedName>
</protein>
<comment type="caution">
    <text evidence="1">The sequence shown here is derived from an EMBL/GenBank/DDBJ whole genome shotgun (WGS) entry which is preliminary data.</text>
</comment>
<dbReference type="EMBL" id="RKQG01000001">
    <property type="protein sequence ID" value="RPE34910.1"/>
    <property type="molecule type" value="Genomic_DNA"/>
</dbReference>
<sequence length="910" mass="93339">MAPVAPLVAGYWPRRLGGLPGPFSLPAGSGDSAAGPLQVELWFDGQWNTITPSVMTRDGSVHVTITRGQSDEAQRTEPATCTMQLNNRLGLYSPRNPLSPLYGKIGRNQPIRVSVPVGNDRNVRFLGEVVAWPQEWDTTGTDVWVPLEAAGVLRRLGQGSRALGSAMYAALASASPTNQVVAYWPFEDASGATVIGSATTGVPGMTISGTPTLATDNSFVCSADLPKMGTASTTAAIPAYTPPGDPGPLSTNPFTTIVRLLAKVPAAGLTDGTVICTWTWTGTIPTWEIYYSTAGSGRLGLRGKDSTGTTVMDTAAGADGVNGTALHLSAEIQLSGGIQLFARLQVTVVGGSTTALTASAFGPTNGLVKSVAVAPGGALGDTVIGHVSLQLSSDVPTDTAATALLAAAYAGEQAATRIGRLCALAGVQFELIGSAATTVAMGPQLSAKLVELINDAVVADAGILYELTSAAGLGYRTRASVENQSPTVSLSYPAGQLAAVPTPVDDDQYIRNDVTASRPGGSSARYTLTSGPLSVAPPPAGVGQYDTTVQVNVQSDSDLGHQTGWRVHLGTVDEPRFPRIAVNLAHPSITVPLRSGILQMRPGDRIAVTGMPSWTSANDVSQLLLGTSEAIDQFQHRLTFNCQPESPYRTAVLEDGALGRLDTAGSQLAASADATATSLSVATTSGPVWSPSLADTPFDVLVAGERVTVTAVGNQLNAAGNPFFAVDLTGWAAQASTIAWSSSVVNSSAGAAGSMQITPDGVTASGGAVGASTGVGSVTPGASYTVALWAYSPGGWSDLRPAADWYDAGGAFISSGLGSGTSVSAGQWTYIQQTLTAPALASYATPRARHGGTPPVSAVWYVWGVRMVAASSVTTSSPQQMTVIRSVNGVVKTQLPGADVRLYQPMILAL</sequence>
<accession>A0A3N4S8A0</accession>
<dbReference type="Gene3D" id="2.60.120.260">
    <property type="entry name" value="Galactose-binding domain-like"/>
    <property type="match status" value="1"/>
</dbReference>
<evidence type="ECO:0000313" key="2">
    <source>
        <dbReference type="Proteomes" id="UP000266906"/>
    </source>
</evidence>
<organism evidence="1 2">
    <name type="scientific">Kitasatospora cineracea</name>
    <dbReference type="NCBI Taxonomy" id="88074"/>
    <lineage>
        <taxon>Bacteria</taxon>
        <taxon>Bacillati</taxon>
        <taxon>Actinomycetota</taxon>
        <taxon>Actinomycetes</taxon>
        <taxon>Kitasatosporales</taxon>
        <taxon>Streptomycetaceae</taxon>
        <taxon>Kitasatospora</taxon>
    </lineage>
</organism>
<reference evidence="1 2" key="1">
    <citation type="submission" date="2018-11" db="EMBL/GenBank/DDBJ databases">
        <title>Sequencing the genomes of 1000 actinobacteria strains.</title>
        <authorList>
            <person name="Klenk H.-P."/>
        </authorList>
    </citation>
    <scope>NUCLEOTIDE SEQUENCE [LARGE SCALE GENOMIC DNA]</scope>
    <source>
        <strain evidence="1 2">DSM 44781</strain>
    </source>
</reference>
<evidence type="ECO:0000313" key="1">
    <source>
        <dbReference type="EMBL" id="RPE34910.1"/>
    </source>
</evidence>
<proteinExistence type="predicted"/>
<dbReference type="RefSeq" id="WP_123818540.1">
    <property type="nucleotide sequence ID" value="NZ_RKQG01000001.1"/>
</dbReference>
<dbReference type="AlphaFoldDB" id="A0A3N4S8A0"/>
<name>A0A3N4S8A0_9ACTN</name>
<keyword evidence="2" id="KW-1185">Reference proteome</keyword>
<gene>
    <name evidence="1" type="ORF">EDD38_3252</name>
</gene>
<dbReference type="Proteomes" id="UP000266906">
    <property type="component" value="Unassembled WGS sequence"/>
</dbReference>
<evidence type="ECO:0008006" key="3">
    <source>
        <dbReference type="Google" id="ProtNLM"/>
    </source>
</evidence>